<dbReference type="GO" id="GO:0031491">
    <property type="term" value="F:nucleosome binding"/>
    <property type="evidence" value="ECO:0007669"/>
    <property type="project" value="TreeGrafter"/>
</dbReference>
<dbReference type="EMBL" id="GBRH01214172">
    <property type="protein sequence ID" value="JAD83723.1"/>
    <property type="molecule type" value="Transcribed_RNA"/>
</dbReference>
<keyword evidence="2" id="KW-0539">Nucleus</keyword>
<feature type="compositionally biased region" description="Low complexity" evidence="3">
    <location>
        <begin position="189"/>
        <end position="201"/>
    </location>
</feature>
<dbReference type="AlphaFoldDB" id="A0A0A9DAK7"/>
<reference evidence="4" key="1">
    <citation type="submission" date="2014-09" db="EMBL/GenBank/DDBJ databases">
        <authorList>
            <person name="Magalhaes I.L.F."/>
            <person name="Oliveira U."/>
            <person name="Santos F.R."/>
            <person name="Vidigal T.H.D.A."/>
            <person name="Brescovit A.D."/>
            <person name="Santos A.J."/>
        </authorList>
    </citation>
    <scope>NUCLEOTIDE SEQUENCE</scope>
    <source>
        <tissue evidence="4">Shoot tissue taken approximately 20 cm above the soil surface</tissue>
    </source>
</reference>
<feature type="region of interest" description="Disordered" evidence="3">
    <location>
        <begin position="176"/>
        <end position="204"/>
    </location>
</feature>
<dbReference type="GO" id="GO:0006325">
    <property type="term" value="P:chromatin organization"/>
    <property type="evidence" value="ECO:0007669"/>
    <property type="project" value="InterPro"/>
</dbReference>
<dbReference type="InterPro" id="IPR033053">
    <property type="entry name" value="Hir3/CABIN1"/>
</dbReference>
<evidence type="ECO:0000256" key="2">
    <source>
        <dbReference type="ARBA" id="ARBA00023242"/>
    </source>
</evidence>
<comment type="subcellular location">
    <subcellularLocation>
        <location evidence="1">Nucleus</location>
    </subcellularLocation>
</comment>
<organism evidence="4">
    <name type="scientific">Arundo donax</name>
    <name type="common">Giant reed</name>
    <name type="synonym">Donax arundinaceus</name>
    <dbReference type="NCBI Taxonomy" id="35708"/>
    <lineage>
        <taxon>Eukaryota</taxon>
        <taxon>Viridiplantae</taxon>
        <taxon>Streptophyta</taxon>
        <taxon>Embryophyta</taxon>
        <taxon>Tracheophyta</taxon>
        <taxon>Spermatophyta</taxon>
        <taxon>Magnoliopsida</taxon>
        <taxon>Liliopsida</taxon>
        <taxon>Poales</taxon>
        <taxon>Poaceae</taxon>
        <taxon>PACMAD clade</taxon>
        <taxon>Arundinoideae</taxon>
        <taxon>Arundineae</taxon>
        <taxon>Arundo</taxon>
    </lineage>
</organism>
<proteinExistence type="predicted"/>
<dbReference type="GO" id="GO:0005634">
    <property type="term" value="C:nucleus"/>
    <property type="evidence" value="ECO:0007669"/>
    <property type="project" value="UniProtKB-SubCell"/>
</dbReference>
<evidence type="ECO:0000313" key="4">
    <source>
        <dbReference type="EMBL" id="JAD83723.1"/>
    </source>
</evidence>
<feature type="compositionally biased region" description="Polar residues" evidence="3">
    <location>
        <begin position="224"/>
        <end position="234"/>
    </location>
</feature>
<evidence type="ECO:0000256" key="1">
    <source>
        <dbReference type="ARBA" id="ARBA00004123"/>
    </source>
</evidence>
<accession>A0A0A9DAK7</accession>
<dbReference type="PANTHER" id="PTHR15502:SF7">
    <property type="entry name" value="CALCINEURIN-BINDING PROTEIN CABIN-1"/>
    <property type="match status" value="1"/>
</dbReference>
<reference evidence="4" key="2">
    <citation type="journal article" date="2015" name="Data Brief">
        <title>Shoot transcriptome of the giant reed, Arundo donax.</title>
        <authorList>
            <person name="Barrero R.A."/>
            <person name="Guerrero F.D."/>
            <person name="Moolhuijzen P."/>
            <person name="Goolsby J.A."/>
            <person name="Tidwell J."/>
            <person name="Bellgard S.E."/>
            <person name="Bellgard M.I."/>
        </authorList>
    </citation>
    <scope>NUCLEOTIDE SEQUENCE</scope>
    <source>
        <tissue evidence="4">Shoot tissue taken approximately 20 cm above the soil surface</tissue>
    </source>
</reference>
<sequence length="246" mass="26356">MDATDQPAPLSNGLLLYVDLQPDELLISSPDGPAQFKGLDMNWFETLNRIKNIPIKQTSEDNLETAVTVMKSTYNFYRESSCGTFPSGINLYTVTPSQAPIGGLPQGPAVVDTLDLSIPRKLLLWVYTLVHGRYSNISSVVKYCDEMKARNKRGTSTATASSQVVQPMPHIVAKEKSAHLESTEATHDANPSAPAAACAPPQETGTAIISQAAIDAQKTTAAASQLTRSSSSRAMENAQDGGESEQ</sequence>
<protein>
    <submittedName>
        <fullName evidence="4">Uncharacterized protein</fullName>
    </submittedName>
</protein>
<dbReference type="PANTHER" id="PTHR15502">
    <property type="entry name" value="CALCINEURIN-BINDING PROTEIN CABIN 1-RELATED"/>
    <property type="match status" value="1"/>
</dbReference>
<name>A0A0A9DAK7_ARUDO</name>
<feature type="region of interest" description="Disordered" evidence="3">
    <location>
        <begin position="220"/>
        <end position="246"/>
    </location>
</feature>
<feature type="compositionally biased region" description="Basic and acidic residues" evidence="3">
    <location>
        <begin position="176"/>
        <end position="187"/>
    </location>
</feature>
<evidence type="ECO:0000256" key="3">
    <source>
        <dbReference type="SAM" id="MobiDB-lite"/>
    </source>
</evidence>